<evidence type="ECO:0000313" key="5">
    <source>
        <dbReference type="Proteomes" id="UP000324194"/>
    </source>
</evidence>
<dbReference type="Pfam" id="PF03435">
    <property type="entry name" value="Sacchrp_dh_NADP"/>
    <property type="match status" value="1"/>
</dbReference>
<dbReference type="Gene3D" id="3.40.50.720">
    <property type="entry name" value="NAD(P)-binding Rossmann-like Domain"/>
    <property type="match status" value="1"/>
</dbReference>
<dbReference type="Pfam" id="PF16653">
    <property type="entry name" value="Sacchrp_dh_C"/>
    <property type="match status" value="1"/>
</dbReference>
<dbReference type="InterPro" id="IPR032095">
    <property type="entry name" value="Sacchrp_dh-like_C"/>
</dbReference>
<dbReference type="SUPFAM" id="SSF51735">
    <property type="entry name" value="NAD(P)-binding Rossmann-fold domains"/>
    <property type="match status" value="1"/>
</dbReference>
<keyword evidence="5" id="KW-1185">Reference proteome</keyword>
<dbReference type="EMBL" id="LR699119">
    <property type="protein sequence ID" value="VVC74981.1"/>
    <property type="molecule type" value="Genomic_DNA"/>
</dbReference>
<keyword evidence="1" id="KW-0812">Transmembrane</keyword>
<dbReference type="InterPro" id="IPR036291">
    <property type="entry name" value="NAD(P)-bd_dom_sf"/>
</dbReference>
<sequence length="470" mass="53027">MYKQYLAFNKKIVLIGFGTIGKAILPLIFRHIGVSPKQIIIITKNDDGQDIASEFGVKLVINAVTRENHECLLGSYAQDGDFILNLSVDVSSAALIQYCQRHNILYLDTCIEPWEGGYVDSSLPASSRSNYAMRETVLALRNPGEPRPTAVVTHGANPGLVSHFLKRALINIAIDTGHRFVRPQTQSQWAQLAQDLSIKVIHIAERDTQISDKAKRPGEFVNTWSIDGFISEASQPVELGWGTHERHWPADGHHHETGSQCAIYLKRPGASTRVRTWTPLSGPFHAFLITHTESVSIADYFTLKENNLLRYRPTVHFAYHPCEDAVLSLHEFAGKEWTQQQHQRVMFDEITDGMDELGVLLMGNQKGAYWFGSQLTIHEARKLAPYNNATSLQVAIGALSGMIWAMEHPELGIVDPDEIDFEYILNIAGPYLGKVAGYYTDWNPLNHREKLFPEHLDKSDPWQFQNIRVY</sequence>
<gene>
    <name evidence="4" type="primary">hss_1</name>
    <name evidence="4" type="ORF">AQUSIP_02550</name>
</gene>
<dbReference type="Proteomes" id="UP000324194">
    <property type="component" value="Chromosome 1"/>
</dbReference>
<feature type="transmembrane region" description="Helical" evidence="1">
    <location>
        <begin position="12"/>
        <end position="29"/>
    </location>
</feature>
<dbReference type="Gene3D" id="3.30.360.30">
    <property type="entry name" value="homospermidine synthase like"/>
    <property type="match status" value="1"/>
</dbReference>
<evidence type="ECO:0000259" key="3">
    <source>
        <dbReference type="Pfam" id="PF16653"/>
    </source>
</evidence>
<keyword evidence="1" id="KW-1133">Transmembrane helix</keyword>
<dbReference type="InterPro" id="IPR005097">
    <property type="entry name" value="Sacchrp_dh_NADP-bd"/>
</dbReference>
<dbReference type="RefSeq" id="WP_148337874.1">
    <property type="nucleotide sequence ID" value="NZ_LR699119.1"/>
</dbReference>
<name>A0A5E4PF49_9COXI</name>
<protein>
    <submittedName>
        <fullName evidence="4">Homospermidine synthase</fullName>
    </submittedName>
</protein>
<evidence type="ECO:0000313" key="4">
    <source>
        <dbReference type="EMBL" id="VVC74981.1"/>
    </source>
</evidence>
<feature type="domain" description="Saccharopine dehydrogenase NADP binding" evidence="2">
    <location>
        <begin position="12"/>
        <end position="142"/>
    </location>
</feature>
<dbReference type="OrthoDB" id="9767495at2"/>
<dbReference type="InterPro" id="IPR023181">
    <property type="entry name" value="Homospermid_syn-like_C"/>
</dbReference>
<evidence type="ECO:0000256" key="1">
    <source>
        <dbReference type="SAM" id="Phobius"/>
    </source>
</evidence>
<accession>A0A5E4PF49</accession>
<dbReference type="KEGG" id="asip:AQUSIP_02550"/>
<proteinExistence type="predicted"/>
<reference evidence="4 5" key="1">
    <citation type="submission" date="2019-08" db="EMBL/GenBank/DDBJ databases">
        <authorList>
            <person name="Guy L."/>
        </authorList>
    </citation>
    <scope>NUCLEOTIDE SEQUENCE [LARGE SCALE GENOMIC DNA]</scope>
    <source>
        <strain evidence="4 5">SGT-108</strain>
    </source>
</reference>
<organism evidence="4 5">
    <name type="scientific">Aquicella siphonis</name>
    <dbReference type="NCBI Taxonomy" id="254247"/>
    <lineage>
        <taxon>Bacteria</taxon>
        <taxon>Pseudomonadati</taxon>
        <taxon>Pseudomonadota</taxon>
        <taxon>Gammaproteobacteria</taxon>
        <taxon>Legionellales</taxon>
        <taxon>Coxiellaceae</taxon>
        <taxon>Aquicella</taxon>
    </lineage>
</organism>
<feature type="domain" description="Saccharopine dehydrogenase-like C-terminal" evidence="3">
    <location>
        <begin position="155"/>
        <end position="437"/>
    </location>
</feature>
<dbReference type="AlphaFoldDB" id="A0A5E4PF49"/>
<evidence type="ECO:0000259" key="2">
    <source>
        <dbReference type="Pfam" id="PF03435"/>
    </source>
</evidence>
<keyword evidence="1" id="KW-0472">Membrane</keyword>